<evidence type="ECO:0000256" key="3">
    <source>
        <dbReference type="PROSITE-ProRule" id="PRU00169"/>
    </source>
</evidence>
<evidence type="ECO:0000256" key="2">
    <source>
        <dbReference type="ARBA" id="ARBA00023125"/>
    </source>
</evidence>
<evidence type="ECO:0000313" key="6">
    <source>
        <dbReference type="EMBL" id="TCZ72217.1"/>
    </source>
</evidence>
<dbReference type="InterPro" id="IPR058245">
    <property type="entry name" value="NreC/VraR/RcsB-like_REC"/>
</dbReference>
<evidence type="ECO:0000259" key="4">
    <source>
        <dbReference type="PROSITE" id="PS50043"/>
    </source>
</evidence>
<dbReference type="GO" id="GO:0006355">
    <property type="term" value="P:regulation of DNA-templated transcription"/>
    <property type="evidence" value="ECO:0007669"/>
    <property type="project" value="InterPro"/>
</dbReference>
<proteinExistence type="predicted"/>
<dbReference type="SMART" id="SM00421">
    <property type="entry name" value="HTH_LUXR"/>
    <property type="match status" value="1"/>
</dbReference>
<evidence type="ECO:0000256" key="1">
    <source>
        <dbReference type="ARBA" id="ARBA00022553"/>
    </source>
</evidence>
<dbReference type="PRINTS" id="PR00038">
    <property type="entry name" value="HTHLUXR"/>
</dbReference>
<dbReference type="CDD" id="cd06170">
    <property type="entry name" value="LuxR_C_like"/>
    <property type="match status" value="1"/>
</dbReference>
<reference evidence="6 7" key="1">
    <citation type="submission" date="2019-03" db="EMBL/GenBank/DDBJ databases">
        <authorList>
            <person name="Kim M.K.M."/>
        </authorList>
    </citation>
    <scope>NUCLEOTIDE SEQUENCE [LARGE SCALE GENOMIC DNA]</scope>
    <source>
        <strain evidence="6 7">17J68-15</strain>
    </source>
</reference>
<dbReference type="PROSITE" id="PS00622">
    <property type="entry name" value="HTH_LUXR_1"/>
    <property type="match status" value="1"/>
</dbReference>
<dbReference type="SMART" id="SM00448">
    <property type="entry name" value="REC"/>
    <property type="match status" value="1"/>
</dbReference>
<accession>A0A4V2WMR2</accession>
<dbReference type="InterPro" id="IPR011006">
    <property type="entry name" value="CheY-like_superfamily"/>
</dbReference>
<dbReference type="GO" id="GO:0000160">
    <property type="term" value="P:phosphorelay signal transduction system"/>
    <property type="evidence" value="ECO:0007669"/>
    <property type="project" value="InterPro"/>
</dbReference>
<dbReference type="PANTHER" id="PTHR43214:SF43">
    <property type="entry name" value="TWO-COMPONENT RESPONSE REGULATOR"/>
    <property type="match status" value="1"/>
</dbReference>
<dbReference type="Proteomes" id="UP000295164">
    <property type="component" value="Unassembled WGS sequence"/>
</dbReference>
<sequence>MQKNILLVDDHAVMRNGLRLLLEELDVSLQFFEAADGDAALEILRRQPIDVVILDIHLGETDSVALVELLSIRYPQAYILIFSMLPEKVYGRRFLQAGARSYLPKSSSLLEIRRAFELVLGRKTYMSQEMIETMAGQLGQPETGSPFDALSRREFEIATLVLSGETVSGIAQKLNVKPSTVGTYKSRIFEKLRIKTLFQLKDLAMLYNLPSPAWNRRPDAEVKS</sequence>
<evidence type="ECO:0000313" key="7">
    <source>
        <dbReference type="Proteomes" id="UP000295164"/>
    </source>
</evidence>
<evidence type="ECO:0000259" key="5">
    <source>
        <dbReference type="PROSITE" id="PS50110"/>
    </source>
</evidence>
<dbReference type="Pfam" id="PF00196">
    <property type="entry name" value="GerE"/>
    <property type="match status" value="1"/>
</dbReference>
<keyword evidence="1 3" id="KW-0597">Phosphoprotein</keyword>
<dbReference type="OrthoDB" id="1013073at2"/>
<dbReference type="SUPFAM" id="SSF46894">
    <property type="entry name" value="C-terminal effector domain of the bipartite response regulators"/>
    <property type="match status" value="1"/>
</dbReference>
<dbReference type="Pfam" id="PF00072">
    <property type="entry name" value="Response_reg"/>
    <property type="match status" value="1"/>
</dbReference>
<dbReference type="InterPro" id="IPR039420">
    <property type="entry name" value="WalR-like"/>
</dbReference>
<comment type="caution">
    <text evidence="6">The sequence shown here is derived from an EMBL/GenBank/DDBJ whole genome shotgun (WGS) entry which is preliminary data.</text>
</comment>
<keyword evidence="2" id="KW-0238">DNA-binding</keyword>
<dbReference type="InterPro" id="IPR016032">
    <property type="entry name" value="Sig_transdc_resp-reg_C-effctor"/>
</dbReference>
<dbReference type="RefSeq" id="WP_131851831.1">
    <property type="nucleotide sequence ID" value="NZ_SKFH01000011.1"/>
</dbReference>
<organism evidence="6 7">
    <name type="scientific">Flaviaesturariibacter aridisoli</name>
    <dbReference type="NCBI Taxonomy" id="2545761"/>
    <lineage>
        <taxon>Bacteria</taxon>
        <taxon>Pseudomonadati</taxon>
        <taxon>Bacteroidota</taxon>
        <taxon>Chitinophagia</taxon>
        <taxon>Chitinophagales</taxon>
        <taxon>Chitinophagaceae</taxon>
        <taxon>Flaviaestuariibacter</taxon>
    </lineage>
</organism>
<gene>
    <name evidence="6" type="ORF">E0486_08995</name>
</gene>
<dbReference type="PROSITE" id="PS50110">
    <property type="entry name" value="RESPONSE_REGULATORY"/>
    <property type="match status" value="1"/>
</dbReference>
<dbReference type="SUPFAM" id="SSF52172">
    <property type="entry name" value="CheY-like"/>
    <property type="match status" value="1"/>
</dbReference>
<dbReference type="InterPro" id="IPR001789">
    <property type="entry name" value="Sig_transdc_resp-reg_receiver"/>
</dbReference>
<dbReference type="AlphaFoldDB" id="A0A4V2WMR2"/>
<dbReference type="CDD" id="cd17535">
    <property type="entry name" value="REC_NarL-like"/>
    <property type="match status" value="1"/>
</dbReference>
<dbReference type="InterPro" id="IPR000792">
    <property type="entry name" value="Tscrpt_reg_LuxR_C"/>
</dbReference>
<feature type="domain" description="Response regulatory" evidence="5">
    <location>
        <begin position="4"/>
        <end position="120"/>
    </location>
</feature>
<keyword evidence="7" id="KW-1185">Reference proteome</keyword>
<dbReference type="EMBL" id="SKFH01000011">
    <property type="protein sequence ID" value="TCZ72217.1"/>
    <property type="molecule type" value="Genomic_DNA"/>
</dbReference>
<dbReference type="PROSITE" id="PS50043">
    <property type="entry name" value="HTH_LUXR_2"/>
    <property type="match status" value="1"/>
</dbReference>
<protein>
    <submittedName>
        <fullName evidence="6">Response regulator transcription factor</fullName>
    </submittedName>
</protein>
<dbReference type="Gene3D" id="3.40.50.2300">
    <property type="match status" value="1"/>
</dbReference>
<dbReference type="GO" id="GO:0003677">
    <property type="term" value="F:DNA binding"/>
    <property type="evidence" value="ECO:0007669"/>
    <property type="project" value="UniProtKB-KW"/>
</dbReference>
<feature type="domain" description="HTH luxR-type" evidence="4">
    <location>
        <begin position="143"/>
        <end position="208"/>
    </location>
</feature>
<feature type="modified residue" description="4-aspartylphosphate" evidence="3">
    <location>
        <position position="55"/>
    </location>
</feature>
<dbReference type="PANTHER" id="PTHR43214">
    <property type="entry name" value="TWO-COMPONENT RESPONSE REGULATOR"/>
    <property type="match status" value="1"/>
</dbReference>
<name>A0A4V2WMR2_9BACT</name>